<dbReference type="GO" id="GO:0046872">
    <property type="term" value="F:metal ion binding"/>
    <property type="evidence" value="ECO:0007669"/>
    <property type="project" value="UniProtKB-KW"/>
</dbReference>
<keyword evidence="8" id="KW-0464">Manganese</keyword>
<dbReference type="EMBL" id="CAFBMR010000042">
    <property type="protein sequence ID" value="CAB4916038.1"/>
    <property type="molecule type" value="Genomic_DNA"/>
</dbReference>
<dbReference type="InterPro" id="IPR000415">
    <property type="entry name" value="Nitroreductase-like"/>
</dbReference>
<keyword evidence="9" id="KW-0511">Multifunctional enzyme</keyword>
<evidence type="ECO:0000313" key="12">
    <source>
        <dbReference type="EMBL" id="CAB4916038.1"/>
    </source>
</evidence>
<dbReference type="InterPro" id="IPR002847">
    <property type="entry name" value="F420-0_gamma-glut_ligase-dom"/>
</dbReference>
<dbReference type="PANTHER" id="PTHR47917:SF1">
    <property type="entry name" value="COENZYME F420:L-GLUTAMATE LIGASE"/>
    <property type="match status" value="1"/>
</dbReference>
<feature type="domain" description="Coenzyme F420:L-glutamate ligase-like" evidence="11">
    <location>
        <begin position="11"/>
        <end position="215"/>
    </location>
</feature>
<keyword evidence="7" id="KW-0342">GTP-binding</keyword>
<organism evidence="12">
    <name type="scientific">freshwater metagenome</name>
    <dbReference type="NCBI Taxonomy" id="449393"/>
    <lineage>
        <taxon>unclassified sequences</taxon>
        <taxon>metagenomes</taxon>
        <taxon>ecological metagenomes</taxon>
    </lineage>
</organism>
<accession>A0A6J7HA45</accession>
<dbReference type="NCBIfam" id="TIGR01916">
    <property type="entry name" value="F420_cofE"/>
    <property type="match status" value="1"/>
</dbReference>
<dbReference type="InterPro" id="IPR029479">
    <property type="entry name" value="Nitroreductase"/>
</dbReference>
<keyword evidence="5" id="KW-0630">Potassium</keyword>
<keyword evidence="2" id="KW-0479">Metal-binding</keyword>
<keyword evidence="3" id="KW-0547">Nucleotide-binding</keyword>
<keyword evidence="6" id="KW-0560">Oxidoreductase</keyword>
<evidence type="ECO:0000256" key="9">
    <source>
        <dbReference type="ARBA" id="ARBA00023268"/>
    </source>
</evidence>
<reference evidence="12" key="1">
    <citation type="submission" date="2020-05" db="EMBL/GenBank/DDBJ databases">
        <authorList>
            <person name="Chiriac C."/>
            <person name="Salcher M."/>
            <person name="Ghai R."/>
            <person name="Kavagutti S V."/>
        </authorList>
    </citation>
    <scope>NUCLEOTIDE SEQUENCE</scope>
</reference>
<evidence type="ECO:0000259" key="11">
    <source>
        <dbReference type="Pfam" id="PF01996"/>
    </source>
</evidence>
<dbReference type="NCBIfam" id="NF009810">
    <property type="entry name" value="PRK13294.1"/>
    <property type="match status" value="1"/>
</dbReference>
<dbReference type="InterPro" id="IPR008225">
    <property type="entry name" value="F420-0_g-glutamyl_ligase"/>
</dbReference>
<evidence type="ECO:0000256" key="7">
    <source>
        <dbReference type="ARBA" id="ARBA00023134"/>
    </source>
</evidence>
<dbReference type="Gene3D" id="3.40.109.10">
    <property type="entry name" value="NADH Oxidase"/>
    <property type="match status" value="1"/>
</dbReference>
<evidence type="ECO:0000256" key="2">
    <source>
        <dbReference type="ARBA" id="ARBA00022723"/>
    </source>
</evidence>
<dbReference type="InterPro" id="IPR019943">
    <property type="entry name" value="F420_FbiB_C"/>
</dbReference>
<keyword evidence="1" id="KW-0436">Ligase</keyword>
<evidence type="ECO:0000259" key="10">
    <source>
        <dbReference type="Pfam" id="PF00881"/>
    </source>
</evidence>
<evidence type="ECO:0000256" key="6">
    <source>
        <dbReference type="ARBA" id="ARBA00023002"/>
    </source>
</evidence>
<evidence type="ECO:0000256" key="3">
    <source>
        <dbReference type="ARBA" id="ARBA00022741"/>
    </source>
</evidence>
<dbReference type="Pfam" id="PF00881">
    <property type="entry name" value="Nitroreductase"/>
    <property type="match status" value="1"/>
</dbReference>
<sequence length="445" mass="47613">MTLQIVGIAGLPRICADDDLAALCSAQFKNTTWADGTTGLRDGDILVITSKVVSKAEDRVISGADREAAISNESVRVVANKRTPRGLTRIVETRHGLIMAAAGVDASNTEQGTVVLLPVDPDRSARELRRALQDVSGLRLGVIITDTMGRAWREGVTDAAIGCAGIHPLEDHRGRVDSFGHPLEMTIVAIADEIAAASDLVKGKDSGMPVAVVRGMQAWTCDEDGPGAQALIRNSSEDLFWLGTAEAMNSGAQGAIAQRRTVRRFSQTAVENSLIEAAVAQAITSPAPHHTQPWRFLRIDTHKRLGLLDAMRAQWERDLRELDGYSDESIAKRLARGDLLRSAPVLLMPFVTLDNAHTYPDVRRTSSERDMFIAAGGAAVQSLLVALAAHGLGSAWISSSMFCADVVRESLSLPATWQPLGAVAVGYAGSESAPRQALKVSDFLL</sequence>
<evidence type="ECO:0000256" key="8">
    <source>
        <dbReference type="ARBA" id="ARBA00023211"/>
    </source>
</evidence>
<dbReference type="SUPFAM" id="SSF144010">
    <property type="entry name" value="CofE-like"/>
    <property type="match status" value="1"/>
</dbReference>
<dbReference type="Pfam" id="PF01996">
    <property type="entry name" value="F420_ligase"/>
    <property type="match status" value="1"/>
</dbReference>
<dbReference type="NCBIfam" id="TIGR03553">
    <property type="entry name" value="F420_FbiB_CTERM"/>
    <property type="match status" value="1"/>
</dbReference>
<dbReference type="PANTHER" id="PTHR47917">
    <property type="match status" value="1"/>
</dbReference>
<evidence type="ECO:0000256" key="1">
    <source>
        <dbReference type="ARBA" id="ARBA00022598"/>
    </source>
</evidence>
<protein>
    <submittedName>
        <fullName evidence="12">Unannotated protein</fullName>
    </submittedName>
</protein>
<evidence type="ECO:0000256" key="4">
    <source>
        <dbReference type="ARBA" id="ARBA00022842"/>
    </source>
</evidence>
<dbReference type="Gene3D" id="3.30.1330.100">
    <property type="entry name" value="CofE-like"/>
    <property type="match status" value="2"/>
</dbReference>
<dbReference type="GO" id="GO:0016491">
    <property type="term" value="F:oxidoreductase activity"/>
    <property type="evidence" value="ECO:0007669"/>
    <property type="project" value="UniProtKB-KW"/>
</dbReference>
<dbReference type="AlphaFoldDB" id="A0A6J7HA45"/>
<dbReference type="GO" id="GO:0005525">
    <property type="term" value="F:GTP binding"/>
    <property type="evidence" value="ECO:0007669"/>
    <property type="project" value="UniProtKB-KW"/>
</dbReference>
<proteinExistence type="predicted"/>
<keyword evidence="4" id="KW-0460">Magnesium</keyword>
<gene>
    <name evidence="12" type="ORF">UFOPK3610_01129</name>
</gene>
<dbReference type="GO" id="GO:0052618">
    <property type="term" value="F:coenzyme F420-0:L-glutamate ligase activity"/>
    <property type="evidence" value="ECO:0007669"/>
    <property type="project" value="TreeGrafter"/>
</dbReference>
<evidence type="ECO:0000256" key="5">
    <source>
        <dbReference type="ARBA" id="ARBA00022958"/>
    </source>
</evidence>
<name>A0A6J7HA45_9ZZZZ</name>
<feature type="domain" description="Nitroreductase" evidence="10">
    <location>
        <begin position="256"/>
        <end position="427"/>
    </location>
</feature>
<dbReference type="SUPFAM" id="SSF55469">
    <property type="entry name" value="FMN-dependent nitroreductase-like"/>
    <property type="match status" value="1"/>
</dbReference>